<dbReference type="OrthoDB" id="2429378at2759"/>
<protein>
    <submittedName>
        <fullName evidence="1">Uncharacterized protein</fullName>
    </submittedName>
</protein>
<evidence type="ECO:0000313" key="1">
    <source>
        <dbReference type="EMBL" id="RIA94550.1"/>
    </source>
</evidence>
<dbReference type="AlphaFoldDB" id="A0A397T8J5"/>
<dbReference type="EMBL" id="QKYT01000078">
    <property type="protein sequence ID" value="RIA94550.1"/>
    <property type="molecule type" value="Genomic_DNA"/>
</dbReference>
<keyword evidence="2" id="KW-1185">Reference proteome</keyword>
<sequence>MKVLFGLKANSYDQLSCIEIGSSATPEKIRNSMIEDFLRMHKASPPITSVNEATCCEFISAIIYGVASIFDGTVKVYIQYEVSGSHGKEPIDWVIKMGDTIISVCVDWIITKVQSGIRDRNDNGDGNLVEVFLCLPMPTHLPINYLSLSRDDLVRSIEKLFGQIKWVFDQQKSSLIDEKQKENVSDHTLVPSAKSSEEKETDAFLNKGLIQEINSSIKEKHILSAVTEILVNQVHPNALAERNEDLYKTTCDAEKKAIEANREETLRWYFYTREFKRMYKDFMISNKIGDKKAKGQIYDFIIKQLPDTKCKTLCRQTQKALRIDNLFKKIGMDKFQYIKTYSADTISKFTDPQIQIIIDHFTEKSNMEFIDKAEYKEQNNDQNNVLEVLLLAKLTLTASILLAHVFAKSPNGNSSDDSKEASPSNLLEAKNDYYKMLLEDCMKDCMYFDSAFQSVKKMNEEMLEDSDDSNNDGYGGYNIYGEHDKGCYYHNGRYERKVSPMMSPIISPVTI</sequence>
<comment type="caution">
    <text evidence="1">The sequence shown here is derived from an EMBL/GenBank/DDBJ whole genome shotgun (WGS) entry which is preliminary data.</text>
</comment>
<organism evidence="1 2">
    <name type="scientific">Glomus cerebriforme</name>
    <dbReference type="NCBI Taxonomy" id="658196"/>
    <lineage>
        <taxon>Eukaryota</taxon>
        <taxon>Fungi</taxon>
        <taxon>Fungi incertae sedis</taxon>
        <taxon>Mucoromycota</taxon>
        <taxon>Glomeromycotina</taxon>
        <taxon>Glomeromycetes</taxon>
        <taxon>Glomerales</taxon>
        <taxon>Glomeraceae</taxon>
        <taxon>Glomus</taxon>
    </lineage>
</organism>
<name>A0A397T8J5_9GLOM</name>
<accession>A0A397T8J5</accession>
<evidence type="ECO:0000313" key="2">
    <source>
        <dbReference type="Proteomes" id="UP000265703"/>
    </source>
</evidence>
<proteinExistence type="predicted"/>
<dbReference type="Proteomes" id="UP000265703">
    <property type="component" value="Unassembled WGS sequence"/>
</dbReference>
<gene>
    <name evidence="1" type="ORF">C1645_817813</name>
</gene>
<reference evidence="1 2" key="1">
    <citation type="submission" date="2018-06" db="EMBL/GenBank/DDBJ databases">
        <title>Comparative genomics reveals the genomic features of Rhizophagus irregularis, R. cerebriforme, R. diaphanum and Gigaspora rosea, and their symbiotic lifestyle signature.</title>
        <authorList>
            <person name="Morin E."/>
            <person name="San Clemente H."/>
            <person name="Chen E.C.H."/>
            <person name="De La Providencia I."/>
            <person name="Hainaut M."/>
            <person name="Kuo A."/>
            <person name="Kohler A."/>
            <person name="Murat C."/>
            <person name="Tang N."/>
            <person name="Roy S."/>
            <person name="Loubradou J."/>
            <person name="Henrissat B."/>
            <person name="Grigoriev I.V."/>
            <person name="Corradi N."/>
            <person name="Roux C."/>
            <person name="Martin F.M."/>
        </authorList>
    </citation>
    <scope>NUCLEOTIDE SEQUENCE [LARGE SCALE GENOMIC DNA]</scope>
    <source>
        <strain evidence="1 2">DAOM 227022</strain>
    </source>
</reference>